<sequence length="230" mass="23549">MQKSRRIGAIVAMATVAAGIGAATAAAPAAAVVRGPQPVSNWLQQVRANTSSWITIHWRTDRRVCDVEVRVRGDRVKVDYPGFRRSTSLSRGDTLRPGRGDFSRIRVTPYAQRTGVTRLWATISYDECGWRSRTMTRTAVLSLPVLRNTWPGGNGGPGGPGHGHPGGPGQGGPGGPGQGGPGTPGQHSGPGGGHSGPGQGGPGHTHSGGGQGLPSGAGNNAGPGNNDQWP</sequence>
<keyword evidence="2" id="KW-0732">Signal</keyword>
<proteinExistence type="predicted"/>
<feature type="chain" id="PRO_5036690758" evidence="2">
    <location>
        <begin position="26"/>
        <end position="230"/>
    </location>
</feature>
<gene>
    <name evidence="3" type="ORF">I4J89_16120</name>
</gene>
<keyword evidence="4" id="KW-1185">Reference proteome</keyword>
<feature type="region of interest" description="Disordered" evidence="1">
    <location>
        <begin position="150"/>
        <end position="230"/>
    </location>
</feature>
<accession>A0A931C7U6</accession>
<dbReference type="RefSeq" id="WP_196414796.1">
    <property type="nucleotide sequence ID" value="NZ_JADQTO010000007.1"/>
</dbReference>
<protein>
    <submittedName>
        <fullName evidence="3">Uncharacterized protein</fullName>
    </submittedName>
</protein>
<dbReference type="EMBL" id="JADQTO010000007">
    <property type="protein sequence ID" value="MBG0562982.1"/>
    <property type="molecule type" value="Genomic_DNA"/>
</dbReference>
<evidence type="ECO:0000256" key="2">
    <source>
        <dbReference type="SAM" id="SignalP"/>
    </source>
</evidence>
<comment type="caution">
    <text evidence="3">The sequence shown here is derived from an EMBL/GenBank/DDBJ whole genome shotgun (WGS) entry which is preliminary data.</text>
</comment>
<name>A0A931C7U6_9ACTN</name>
<dbReference type="Proteomes" id="UP000598146">
    <property type="component" value="Unassembled WGS sequence"/>
</dbReference>
<organism evidence="3 4">
    <name type="scientific">Actinoplanes aureus</name>
    <dbReference type="NCBI Taxonomy" id="2792083"/>
    <lineage>
        <taxon>Bacteria</taxon>
        <taxon>Bacillati</taxon>
        <taxon>Actinomycetota</taxon>
        <taxon>Actinomycetes</taxon>
        <taxon>Micromonosporales</taxon>
        <taxon>Micromonosporaceae</taxon>
        <taxon>Actinoplanes</taxon>
    </lineage>
</organism>
<evidence type="ECO:0000313" key="3">
    <source>
        <dbReference type="EMBL" id="MBG0562982.1"/>
    </source>
</evidence>
<evidence type="ECO:0000256" key="1">
    <source>
        <dbReference type="SAM" id="MobiDB-lite"/>
    </source>
</evidence>
<dbReference type="AlphaFoldDB" id="A0A931C7U6"/>
<reference evidence="3" key="1">
    <citation type="submission" date="2020-11" db="EMBL/GenBank/DDBJ databases">
        <title>Isolation and identification of active actinomycetes.</title>
        <authorList>
            <person name="Sun X."/>
        </authorList>
    </citation>
    <scope>NUCLEOTIDE SEQUENCE</scope>
    <source>
        <strain evidence="3">NEAU-A11</strain>
    </source>
</reference>
<feature type="compositionally biased region" description="Gly residues" evidence="1">
    <location>
        <begin position="152"/>
        <end position="221"/>
    </location>
</feature>
<evidence type="ECO:0000313" key="4">
    <source>
        <dbReference type="Proteomes" id="UP000598146"/>
    </source>
</evidence>
<feature type="signal peptide" evidence="2">
    <location>
        <begin position="1"/>
        <end position="25"/>
    </location>
</feature>